<evidence type="ECO:0000256" key="2">
    <source>
        <dbReference type="SAM" id="MobiDB-lite"/>
    </source>
</evidence>
<dbReference type="AlphaFoldDB" id="A0A8J2NH31"/>
<dbReference type="InterPro" id="IPR039893">
    <property type="entry name" value="CEP120-like"/>
</dbReference>
<feature type="compositionally biased region" description="Pro residues" evidence="2">
    <location>
        <begin position="172"/>
        <end position="182"/>
    </location>
</feature>
<comment type="caution">
    <text evidence="3">The sequence shown here is derived from an EMBL/GenBank/DDBJ whole genome shotgun (WGS) entry which is preliminary data.</text>
</comment>
<dbReference type="PANTHER" id="PTHR21574:SF0">
    <property type="entry name" value="CENTROSOMAL PROTEIN OF 120 KDA"/>
    <property type="match status" value="1"/>
</dbReference>
<dbReference type="Proteomes" id="UP000708208">
    <property type="component" value="Unassembled WGS sequence"/>
</dbReference>
<reference evidence="3" key="1">
    <citation type="submission" date="2021-06" db="EMBL/GenBank/DDBJ databases">
        <authorList>
            <person name="Hodson N. C."/>
            <person name="Mongue J. A."/>
            <person name="Jaron S. K."/>
        </authorList>
    </citation>
    <scope>NUCLEOTIDE SEQUENCE</scope>
</reference>
<name>A0A8J2NH31_9HEXA</name>
<sequence length="821" mass="94235">MKEYQAVLSIFKGSNFVVKRPGGIQCKIIGKVNESILESRVFNINTTCSEPDFNYQIAWKLNKKKFQELRLNRGNVKIECHQLTNDGKIESLIGYCLISIKEAIEITSYEEIDVKNSKILPLTGTKQPWLQYGPKLLCMLHFEDPDKVIAPVQKRKMILKTPTKKDQTMKVPLPPPPSATEAPPPLEFMWSTNNEMGYFQLGQPGPSDDLYIMNITLIFCQHLRHLLVPKSSKLRDMEWRIMIDAFGITISSDNFMIPEDDCEEANCKSTYLGDKSTARIRANEQEFSRFLNHSVLEMKVTTVKDEKLELQGTAFIELEALTNPEIIEIRSVVNIIPERAKNIPRQHKPQLSQIVDLEKELASMSVQDTVNDNGDGTVVTEFSEVGAGDKSAKTEKRSEEIAVVPEGQSYKDPLAKKYNFCPEITSSKPSAETVKEQQIILSGRLQESSSSSTSKSRAVSIQDKEILPSPIKLPKKSKIPPGNYVLNLKFFGLNIKCRRPFNTNWFVVFYYPPLSVLPEDKCILQAKPKQLWMRNGSCILVLMRTRLRGGCWQFLNLPERFWKVLSKCFSTAQMDFLTKTPFRLLMFHWVIFLQSDDNNCRLLKGSAAVYTFKNSQHNMIRIGYIGYEFILSEDKGQNDLESSASLFSVTSVQHETKEKDNNLKYGSRKENSIEEWRAQEEKKFSESLKEKEKAYFQILSAEHKKQKDESEKMINEKLKSREAQLGESARTSQFQLHQELEELKLQMRSLEADKNMEVKSLKRQLDDAADLLKIANEKKRCVEIKLSVKDEEIAKPMSNRNKWPDLEALVKIEKLEQEVCN</sequence>
<keyword evidence="4" id="KW-1185">Reference proteome</keyword>
<accession>A0A8J2NH31</accession>
<protein>
    <recommendedName>
        <fullName evidence="5">DUF3668 domain-containing protein</fullName>
    </recommendedName>
</protein>
<gene>
    <name evidence="3" type="ORF">AFUS01_LOCUS1718</name>
</gene>
<evidence type="ECO:0000313" key="4">
    <source>
        <dbReference type="Proteomes" id="UP000708208"/>
    </source>
</evidence>
<evidence type="ECO:0000256" key="1">
    <source>
        <dbReference type="SAM" id="Coils"/>
    </source>
</evidence>
<dbReference type="PANTHER" id="PTHR21574">
    <property type="entry name" value="CENTROSOMAL PROTEIN OF 120 KDA"/>
    <property type="match status" value="1"/>
</dbReference>
<dbReference type="OrthoDB" id="332250at2759"/>
<dbReference type="GO" id="GO:0010564">
    <property type="term" value="P:regulation of cell cycle process"/>
    <property type="evidence" value="ECO:0007669"/>
    <property type="project" value="TreeGrafter"/>
</dbReference>
<organism evidence="3 4">
    <name type="scientific">Allacma fusca</name>
    <dbReference type="NCBI Taxonomy" id="39272"/>
    <lineage>
        <taxon>Eukaryota</taxon>
        <taxon>Metazoa</taxon>
        <taxon>Ecdysozoa</taxon>
        <taxon>Arthropoda</taxon>
        <taxon>Hexapoda</taxon>
        <taxon>Collembola</taxon>
        <taxon>Symphypleona</taxon>
        <taxon>Sminthuridae</taxon>
        <taxon>Allacma</taxon>
    </lineage>
</organism>
<feature type="coiled-coil region" evidence="1">
    <location>
        <begin position="733"/>
        <end position="778"/>
    </location>
</feature>
<evidence type="ECO:0000313" key="3">
    <source>
        <dbReference type="EMBL" id="CAG7667363.1"/>
    </source>
</evidence>
<keyword evidence="1" id="KW-0175">Coiled coil</keyword>
<evidence type="ECO:0008006" key="5">
    <source>
        <dbReference type="Google" id="ProtNLM"/>
    </source>
</evidence>
<dbReference type="GO" id="GO:0005815">
    <property type="term" value="C:microtubule organizing center"/>
    <property type="evidence" value="ECO:0007669"/>
    <property type="project" value="TreeGrafter"/>
</dbReference>
<dbReference type="EMBL" id="CAJVCH010009613">
    <property type="protein sequence ID" value="CAG7667363.1"/>
    <property type="molecule type" value="Genomic_DNA"/>
</dbReference>
<feature type="region of interest" description="Disordered" evidence="2">
    <location>
        <begin position="163"/>
        <end position="182"/>
    </location>
</feature>
<proteinExistence type="predicted"/>